<reference evidence="5 6" key="1">
    <citation type="journal article" date="2012" name="ISME J.">
        <title>Nitrification expanded: discovery, physiology and genomics of a nitrite-oxidizing bacterium from the phylum Chloroflexi.</title>
        <authorList>
            <person name="Sorokin D.Y."/>
            <person name="Lucker S."/>
            <person name="Vejmelkova D."/>
            <person name="Kostrikina N.A."/>
            <person name="Kleerebezem R."/>
            <person name="Rijpstra W.I."/>
            <person name="Damste J.S."/>
            <person name="Le Paslier D."/>
            <person name="Muyzer G."/>
            <person name="Wagner M."/>
            <person name="van Loosdrecht M.C."/>
            <person name="Daims H."/>
        </authorList>
    </citation>
    <scope>NUCLEOTIDE SEQUENCE [LARGE SCALE GENOMIC DNA]</scope>
    <source>
        <strain evidence="6">none</strain>
    </source>
</reference>
<name>I4EE60_9BACT</name>
<sequence length="335" mass="36295">MPRSLRDQVIVITGASSGIGRETAIEFGLHGSSIVLAARNPDALNEVAKEIQRLGGTPFVVVTDVAEWDQVNRLAQQAVERFGRIDTWINNAAVMEHATVEQTTLEEAERIIRVNLLGQIAGTKAVLPQFIKQGYGTIINVTSVLGVRSVPLLSIYCATKHGIKGFTESLRMELQRDHPGINVTLVLPASINTPLFAHSRSKLGVMPQPIPPVYEPGAVARAILHAAEHPQRDIFVGSIGPITNVLEALVPSLIDWYMVSSGRFFRKQMSGQPDDGKDNLFHPEAGTGATTGRFGRESMSMSVYTRYLGLHPVRGKILSGVAALGLLAIARRAGR</sequence>
<evidence type="ECO:0000313" key="6">
    <source>
        <dbReference type="Proteomes" id="UP000004221"/>
    </source>
</evidence>
<dbReference type="InterPro" id="IPR036291">
    <property type="entry name" value="NAD(P)-bd_dom_sf"/>
</dbReference>
<dbReference type="RefSeq" id="WP_008475576.1">
    <property type="nucleotide sequence ID" value="NZ_CAGS01000082.1"/>
</dbReference>
<dbReference type="Gene3D" id="3.40.50.720">
    <property type="entry name" value="NAD(P)-binding Rossmann-like Domain"/>
    <property type="match status" value="1"/>
</dbReference>
<dbReference type="Proteomes" id="UP000004221">
    <property type="component" value="Unassembled WGS sequence"/>
</dbReference>
<accession>I4EE60</accession>
<dbReference type="GO" id="GO:0016020">
    <property type="term" value="C:membrane"/>
    <property type="evidence" value="ECO:0007669"/>
    <property type="project" value="TreeGrafter"/>
</dbReference>
<dbReference type="AlphaFoldDB" id="I4EE60"/>
<comment type="similarity">
    <text evidence="1 3">Belongs to the short-chain dehydrogenases/reductases (SDR) family.</text>
</comment>
<dbReference type="PROSITE" id="PS00061">
    <property type="entry name" value="ADH_SHORT"/>
    <property type="match status" value="1"/>
</dbReference>
<dbReference type="PANTHER" id="PTHR44196">
    <property type="entry name" value="DEHYDROGENASE/REDUCTASE SDR FAMILY MEMBER 7B"/>
    <property type="match status" value="1"/>
</dbReference>
<dbReference type="GO" id="GO:0016491">
    <property type="term" value="F:oxidoreductase activity"/>
    <property type="evidence" value="ECO:0007669"/>
    <property type="project" value="UniProtKB-KW"/>
</dbReference>
<protein>
    <submittedName>
        <fullName evidence="5">Short-chain dehydrogenase/reductase SDR</fullName>
    </submittedName>
</protein>
<evidence type="ECO:0000256" key="2">
    <source>
        <dbReference type="ARBA" id="ARBA00023002"/>
    </source>
</evidence>
<keyword evidence="6" id="KW-1185">Reference proteome</keyword>
<dbReference type="SUPFAM" id="SSF51735">
    <property type="entry name" value="NAD(P)-binding Rossmann-fold domains"/>
    <property type="match status" value="1"/>
</dbReference>
<organism evidence="5 6">
    <name type="scientific">Nitrolancea hollandica Lb</name>
    <dbReference type="NCBI Taxonomy" id="1129897"/>
    <lineage>
        <taxon>Bacteria</taxon>
        <taxon>Pseudomonadati</taxon>
        <taxon>Thermomicrobiota</taxon>
        <taxon>Thermomicrobia</taxon>
        <taxon>Sphaerobacterales</taxon>
        <taxon>Sphaerobacterineae</taxon>
        <taxon>Sphaerobacteraceae</taxon>
        <taxon>Nitrolancea</taxon>
    </lineage>
</organism>
<evidence type="ECO:0000256" key="3">
    <source>
        <dbReference type="RuleBase" id="RU000363"/>
    </source>
</evidence>
<dbReference type="OrthoDB" id="9792003at2"/>
<evidence type="ECO:0000256" key="1">
    <source>
        <dbReference type="ARBA" id="ARBA00006484"/>
    </source>
</evidence>
<evidence type="ECO:0000313" key="5">
    <source>
        <dbReference type="EMBL" id="CCF82972.1"/>
    </source>
</evidence>
<dbReference type="NCBIfam" id="NF005495">
    <property type="entry name" value="PRK07109.1"/>
    <property type="match status" value="1"/>
</dbReference>
<dbReference type="EMBL" id="CAGS01000082">
    <property type="protein sequence ID" value="CCF82972.1"/>
    <property type="molecule type" value="Genomic_DNA"/>
</dbReference>
<dbReference type="Pfam" id="PF00106">
    <property type="entry name" value="adh_short"/>
    <property type="match status" value="1"/>
</dbReference>
<comment type="caution">
    <text evidence="5">The sequence shown here is derived from an EMBL/GenBank/DDBJ whole genome shotgun (WGS) entry which is preliminary data.</text>
</comment>
<evidence type="ECO:0000256" key="4">
    <source>
        <dbReference type="SAM" id="MobiDB-lite"/>
    </source>
</evidence>
<dbReference type="PANTHER" id="PTHR44196:SF1">
    <property type="entry name" value="DEHYDROGENASE_REDUCTASE SDR FAMILY MEMBER 7B"/>
    <property type="match status" value="1"/>
</dbReference>
<gene>
    <name evidence="5" type="ORF">NITHO_1720012</name>
</gene>
<feature type="region of interest" description="Disordered" evidence="4">
    <location>
        <begin position="269"/>
        <end position="293"/>
    </location>
</feature>
<dbReference type="InterPro" id="IPR002347">
    <property type="entry name" value="SDR_fam"/>
</dbReference>
<proteinExistence type="inferred from homology"/>
<dbReference type="PRINTS" id="PR00080">
    <property type="entry name" value="SDRFAMILY"/>
</dbReference>
<dbReference type="PRINTS" id="PR00081">
    <property type="entry name" value="GDHRDH"/>
</dbReference>
<keyword evidence="2" id="KW-0560">Oxidoreductase</keyword>
<dbReference type="CDD" id="cd05360">
    <property type="entry name" value="SDR_c3"/>
    <property type="match status" value="1"/>
</dbReference>
<dbReference type="InterPro" id="IPR020904">
    <property type="entry name" value="Sc_DH/Rdtase_CS"/>
</dbReference>